<keyword evidence="1" id="KW-0175">Coiled coil</keyword>
<proteinExistence type="predicted"/>
<evidence type="ECO:0000313" key="4">
    <source>
        <dbReference type="WBParaSite" id="TREG1_26600.2"/>
    </source>
</evidence>
<evidence type="ECO:0000256" key="2">
    <source>
        <dbReference type="SAM" id="MobiDB-lite"/>
    </source>
</evidence>
<feature type="coiled-coil region" evidence="1">
    <location>
        <begin position="352"/>
        <end position="389"/>
    </location>
</feature>
<evidence type="ECO:0000256" key="1">
    <source>
        <dbReference type="SAM" id="Coils"/>
    </source>
</evidence>
<evidence type="ECO:0000313" key="3">
    <source>
        <dbReference type="Proteomes" id="UP000050795"/>
    </source>
</evidence>
<feature type="compositionally biased region" description="Low complexity" evidence="2">
    <location>
        <begin position="668"/>
        <end position="683"/>
    </location>
</feature>
<organism evidence="3 4">
    <name type="scientific">Trichobilharzia regenti</name>
    <name type="common">Nasal bird schistosome</name>
    <dbReference type="NCBI Taxonomy" id="157069"/>
    <lineage>
        <taxon>Eukaryota</taxon>
        <taxon>Metazoa</taxon>
        <taxon>Spiralia</taxon>
        <taxon>Lophotrochozoa</taxon>
        <taxon>Platyhelminthes</taxon>
        <taxon>Trematoda</taxon>
        <taxon>Digenea</taxon>
        <taxon>Strigeidida</taxon>
        <taxon>Schistosomatoidea</taxon>
        <taxon>Schistosomatidae</taxon>
        <taxon>Trichobilharzia</taxon>
    </lineage>
</organism>
<feature type="coiled-coil region" evidence="1">
    <location>
        <begin position="179"/>
        <end position="326"/>
    </location>
</feature>
<name>A0AA85JF75_TRIRE</name>
<feature type="coiled-coil region" evidence="1">
    <location>
        <begin position="461"/>
        <end position="509"/>
    </location>
</feature>
<feature type="coiled-coil region" evidence="1">
    <location>
        <begin position="84"/>
        <end position="122"/>
    </location>
</feature>
<reference evidence="3" key="1">
    <citation type="submission" date="2022-06" db="EMBL/GenBank/DDBJ databases">
        <authorList>
            <person name="Berger JAMES D."/>
            <person name="Berger JAMES D."/>
        </authorList>
    </citation>
    <scope>NUCLEOTIDE SEQUENCE [LARGE SCALE GENOMIC DNA]</scope>
</reference>
<feature type="region of interest" description="Disordered" evidence="2">
    <location>
        <begin position="661"/>
        <end position="694"/>
    </location>
</feature>
<dbReference type="PANTHER" id="PTHR35347">
    <property type="entry name" value="COILED-COIL DOMAIN-CONTAINING PROTEIN 175"/>
    <property type="match status" value="1"/>
</dbReference>
<dbReference type="Proteomes" id="UP000050795">
    <property type="component" value="Unassembled WGS sequence"/>
</dbReference>
<keyword evidence="3" id="KW-1185">Reference proteome</keyword>
<dbReference type="AlphaFoldDB" id="A0AA85JF75"/>
<reference evidence="4" key="2">
    <citation type="submission" date="2023-11" db="UniProtKB">
        <authorList>
            <consortium name="WormBaseParasite"/>
        </authorList>
    </citation>
    <scope>IDENTIFICATION</scope>
</reference>
<dbReference type="WBParaSite" id="TREG1_26600.2">
    <property type="protein sequence ID" value="TREG1_26600.2"/>
    <property type="gene ID" value="TREG1_26600"/>
</dbReference>
<accession>A0AA85JF75</accession>
<sequence length="694" mass="81509">MLNENEFRSLQDSLNSIKCTYEKGEFALQQLTHTLELLRLNELKSNAENSVTVDTLNNCLDNKANKQIFLNQKLEEIQMTEFKEKEVQKMLDQLNSEITEERRNAVRKIIKLEEETNKVKKALGIQTAKNEKLEKPHKKVSEELRGHRFEEYSLSQGVEELQSNIREYQIKTSMLLNTIERKDNEIQAAKEKRNTIQRGLEKLLKEHKESLANMRNQLKEIEKSQEASELNIKAYEEKKETLTANEKRYETEKEKLQSIFKKKESGVMKIENEYMAKAEATAQLQEEIDEMVEKTKNLNLSSRCLIDNLKQQAETMKGHLANEQKERVQVQRTQRKLHRQIASFNDEQSLCVRKYHRRINEAKSKLLFLDKEKIRLDEESKKNQEKANEIQSKINTEIAQHDSERLKCAEKIASLSKMLDDSNGICKQLNKEIQDELPVLEDLNSKVKKNEQVESETKSLQVEMNQTIRSLESEIRQLNDANKTLDFDLKQLRKQIMTLESDYKKKLADQIDLLNSTESNIYTNVCRLNTVNIENARLDGGILKQEQSIQEICSDWEKILRIKSKLRNRYRSLTDIIENDHLSEQRLIQSSIEFYKYLIEEKMKFISTECCQRDQLFKQILPELWRLFNEINQFFEIGKSISQQIVSSKVDKMLALPSSQNVDVHQENNYTNNKKNDNNNNDGDNNDDVRKCQN</sequence>
<dbReference type="InterPro" id="IPR038834">
    <property type="entry name" value="CCDC175"/>
</dbReference>
<protein>
    <submittedName>
        <fullName evidence="4">Uncharacterized protein</fullName>
    </submittedName>
</protein>
<dbReference type="PANTHER" id="PTHR35347:SF1">
    <property type="entry name" value="COILED-COIL DOMAIN-CONTAINING PROTEIN 175"/>
    <property type="match status" value="1"/>
</dbReference>